<evidence type="ECO:0000313" key="8">
    <source>
        <dbReference type="EMBL" id="OCT94046.1"/>
    </source>
</evidence>
<evidence type="ECO:0000256" key="4">
    <source>
        <dbReference type="ARBA" id="ARBA00023157"/>
    </source>
</evidence>
<protein>
    <recommendedName>
        <fullName evidence="7">Peptidase S1 domain-containing protein</fullName>
    </recommendedName>
</protein>
<evidence type="ECO:0000256" key="2">
    <source>
        <dbReference type="ARBA" id="ARBA00022801"/>
    </source>
</evidence>
<evidence type="ECO:0000256" key="3">
    <source>
        <dbReference type="ARBA" id="ARBA00022825"/>
    </source>
</evidence>
<dbReference type="EMBL" id="CM004468">
    <property type="protein sequence ID" value="OCT94046.1"/>
    <property type="molecule type" value="Genomic_DNA"/>
</dbReference>
<evidence type="ECO:0000313" key="9">
    <source>
        <dbReference type="Proteomes" id="UP000694892"/>
    </source>
</evidence>
<evidence type="ECO:0000256" key="1">
    <source>
        <dbReference type="ARBA" id="ARBA00022670"/>
    </source>
</evidence>
<keyword evidence="2" id="KW-0378">Hydrolase</keyword>
<feature type="signal peptide" evidence="6">
    <location>
        <begin position="1"/>
        <end position="19"/>
    </location>
</feature>
<dbReference type="PROSITE" id="PS50240">
    <property type="entry name" value="TRYPSIN_DOM"/>
    <property type="match status" value="1"/>
</dbReference>
<dbReference type="GO" id="GO:0004252">
    <property type="term" value="F:serine-type endopeptidase activity"/>
    <property type="evidence" value="ECO:0007669"/>
    <property type="project" value="InterPro"/>
</dbReference>
<dbReference type="PROSITE" id="PS00134">
    <property type="entry name" value="TRYPSIN_HIS"/>
    <property type="match status" value="1"/>
</dbReference>
<evidence type="ECO:0000256" key="5">
    <source>
        <dbReference type="SAM" id="MobiDB-lite"/>
    </source>
</evidence>
<dbReference type="FunFam" id="2.40.10.10:FF:000003">
    <property type="entry name" value="Transmembrane serine protease 3"/>
    <property type="match status" value="1"/>
</dbReference>
<keyword evidence="4" id="KW-1015">Disulfide bond</keyword>
<organism evidence="8 9">
    <name type="scientific">Xenopus laevis</name>
    <name type="common">African clawed frog</name>
    <dbReference type="NCBI Taxonomy" id="8355"/>
    <lineage>
        <taxon>Eukaryota</taxon>
        <taxon>Metazoa</taxon>
        <taxon>Chordata</taxon>
        <taxon>Craniata</taxon>
        <taxon>Vertebrata</taxon>
        <taxon>Euteleostomi</taxon>
        <taxon>Amphibia</taxon>
        <taxon>Batrachia</taxon>
        <taxon>Anura</taxon>
        <taxon>Pipoidea</taxon>
        <taxon>Pipidae</taxon>
        <taxon>Xenopodinae</taxon>
        <taxon>Xenopus</taxon>
        <taxon>Xenopus</taxon>
    </lineage>
</organism>
<keyword evidence="6" id="KW-0732">Signal</keyword>
<dbReference type="GO" id="GO:0007340">
    <property type="term" value="P:acrosome reaction"/>
    <property type="evidence" value="ECO:0007669"/>
    <property type="project" value="TreeGrafter"/>
</dbReference>
<sequence length="422" mass="47311">MKLLLIFLLSILIFYVSNTSSFITCGNTPFYTKVQAANVSELYPIDGKWPWIVSIQRKVEFGYKHICTGTILNNEWIITAAHCFKFWKEDDPTTPLRVLLGTFYLSKIELGAQTRGVKQLIKHEQYDPTSESNDIALVQLDKQVEFSDHIQQACFPKESADLKNLIDCSVVGWGAQGTKSDEPSQFLQEAEVERMDMKHCNLYYKGNVGENHVCAGHRKGLDGVCHGDRGSPLMCRTKKNNAYSVIGILSWGSGCGKTRNPGVYSSIQFHIKWIVEKVKNEAVKATIQGKRLLPKLLFPLVKPDHYMKSSRKMVQNSEFRENLLSTAPLTDLLPDARSTQASTEHNEEGTSQSEAEINQAENTGQQNTQIPPENNSASNAQTAEDFRGKNVLKQLLAAVAKLFTQRAPMLLMPTPPTISKRE</sequence>
<dbReference type="InterPro" id="IPR043504">
    <property type="entry name" value="Peptidase_S1_PA_chymotrypsin"/>
</dbReference>
<dbReference type="InterPro" id="IPR001314">
    <property type="entry name" value="Peptidase_S1A"/>
</dbReference>
<dbReference type="InterPro" id="IPR009003">
    <property type="entry name" value="Peptidase_S1_PA"/>
</dbReference>
<dbReference type="PANTHER" id="PTHR24252:SF14">
    <property type="entry name" value="NOVEL TRYPSIN FAMILY PROTEIN"/>
    <property type="match status" value="1"/>
</dbReference>
<dbReference type="Proteomes" id="UP000694892">
    <property type="component" value="Chromosome 2L"/>
</dbReference>
<dbReference type="Pfam" id="PF00089">
    <property type="entry name" value="Trypsin"/>
    <property type="match status" value="1"/>
</dbReference>
<dbReference type="GO" id="GO:0006508">
    <property type="term" value="P:proteolysis"/>
    <property type="evidence" value="ECO:0007669"/>
    <property type="project" value="UniProtKB-KW"/>
</dbReference>
<dbReference type="PANTHER" id="PTHR24252">
    <property type="entry name" value="ACROSIN-RELATED"/>
    <property type="match status" value="1"/>
</dbReference>
<dbReference type="PRINTS" id="PR00722">
    <property type="entry name" value="CHYMOTRYPSIN"/>
</dbReference>
<feature type="compositionally biased region" description="Polar residues" evidence="5">
    <location>
        <begin position="337"/>
        <end position="356"/>
    </location>
</feature>
<dbReference type="AlphaFoldDB" id="A0A974DN45"/>
<keyword evidence="3" id="KW-0720">Serine protease</keyword>
<feature type="region of interest" description="Disordered" evidence="5">
    <location>
        <begin position="330"/>
        <end position="356"/>
    </location>
</feature>
<gene>
    <name evidence="8" type="ORF">XELAEV_18011709mg</name>
</gene>
<evidence type="ECO:0000256" key="6">
    <source>
        <dbReference type="SAM" id="SignalP"/>
    </source>
</evidence>
<name>A0A974DN45_XENLA</name>
<proteinExistence type="predicted"/>
<dbReference type="CDD" id="cd00190">
    <property type="entry name" value="Tryp_SPc"/>
    <property type="match status" value="1"/>
</dbReference>
<keyword evidence="1" id="KW-0645">Protease</keyword>
<accession>A0A974DN45</accession>
<dbReference type="InterPro" id="IPR018114">
    <property type="entry name" value="TRYPSIN_HIS"/>
</dbReference>
<dbReference type="InterPro" id="IPR001254">
    <property type="entry name" value="Trypsin_dom"/>
</dbReference>
<evidence type="ECO:0000259" key="7">
    <source>
        <dbReference type="PROSITE" id="PS50240"/>
    </source>
</evidence>
<reference evidence="9" key="1">
    <citation type="journal article" date="2016" name="Nature">
        <title>Genome evolution in the allotetraploid frog Xenopus laevis.</title>
        <authorList>
            <person name="Session A.M."/>
            <person name="Uno Y."/>
            <person name="Kwon T."/>
            <person name="Chapman J.A."/>
            <person name="Toyoda A."/>
            <person name="Takahashi S."/>
            <person name="Fukui A."/>
            <person name="Hikosaka A."/>
            <person name="Suzuki A."/>
            <person name="Kondo M."/>
            <person name="van Heeringen S.J."/>
            <person name="Quigley I."/>
            <person name="Heinz S."/>
            <person name="Ogino H."/>
            <person name="Ochi H."/>
            <person name="Hellsten U."/>
            <person name="Lyons J.B."/>
            <person name="Simakov O."/>
            <person name="Putnam N."/>
            <person name="Stites J."/>
            <person name="Kuroki Y."/>
            <person name="Tanaka T."/>
            <person name="Michiue T."/>
            <person name="Watanabe M."/>
            <person name="Bogdanovic O."/>
            <person name="Lister R."/>
            <person name="Georgiou G."/>
            <person name="Paranjpe S.S."/>
            <person name="van Kruijsbergen I."/>
            <person name="Shu S."/>
            <person name="Carlson J."/>
            <person name="Kinoshita T."/>
            <person name="Ohta Y."/>
            <person name="Mawaribuchi S."/>
            <person name="Jenkins J."/>
            <person name="Grimwood J."/>
            <person name="Schmutz J."/>
            <person name="Mitros T."/>
            <person name="Mozaffari S.V."/>
            <person name="Suzuki Y."/>
            <person name="Haramoto Y."/>
            <person name="Yamamoto T.S."/>
            <person name="Takagi C."/>
            <person name="Heald R."/>
            <person name="Miller K."/>
            <person name="Haudenschild C."/>
            <person name="Kitzman J."/>
            <person name="Nakayama T."/>
            <person name="Izutsu Y."/>
            <person name="Robert J."/>
            <person name="Fortriede J."/>
            <person name="Burns K."/>
            <person name="Lotay V."/>
            <person name="Karimi K."/>
            <person name="Yasuoka Y."/>
            <person name="Dichmann D.S."/>
            <person name="Flajnik M.F."/>
            <person name="Houston D.W."/>
            <person name="Shendure J."/>
            <person name="DuPasquier L."/>
            <person name="Vize P.D."/>
            <person name="Zorn A.M."/>
            <person name="Ito M."/>
            <person name="Marcotte E.M."/>
            <person name="Wallingford J.B."/>
            <person name="Ito Y."/>
            <person name="Asashima M."/>
            <person name="Ueno N."/>
            <person name="Matsuda Y."/>
            <person name="Veenstra G.J."/>
            <person name="Fujiyama A."/>
            <person name="Harland R.M."/>
            <person name="Taira M."/>
            <person name="Rokhsar D.S."/>
        </authorList>
    </citation>
    <scope>NUCLEOTIDE SEQUENCE [LARGE SCALE GENOMIC DNA]</scope>
    <source>
        <strain evidence="9">J</strain>
    </source>
</reference>
<dbReference type="SUPFAM" id="SSF50494">
    <property type="entry name" value="Trypsin-like serine proteases"/>
    <property type="match status" value="1"/>
</dbReference>
<feature type="chain" id="PRO_5037813948" description="Peptidase S1 domain-containing protein" evidence="6">
    <location>
        <begin position="20"/>
        <end position="422"/>
    </location>
</feature>
<feature type="domain" description="Peptidase S1" evidence="7">
    <location>
        <begin position="23"/>
        <end position="279"/>
    </location>
</feature>
<dbReference type="OMA" id="SHIKWIV"/>
<dbReference type="Gene3D" id="2.40.10.10">
    <property type="entry name" value="Trypsin-like serine proteases"/>
    <property type="match status" value="1"/>
</dbReference>
<dbReference type="SMART" id="SM00020">
    <property type="entry name" value="Tryp_SPc"/>
    <property type="match status" value="1"/>
</dbReference>